<proteinExistence type="predicted"/>
<dbReference type="RefSeq" id="WP_339161858.1">
    <property type="nucleotide sequence ID" value="NZ_LR743511.1"/>
</dbReference>
<evidence type="ECO:0000256" key="1">
    <source>
        <dbReference type="SAM" id="MobiDB-lite"/>
    </source>
</evidence>
<organism evidence="4">
    <name type="scientific">Methylobacterium bullatum</name>
    <dbReference type="NCBI Taxonomy" id="570505"/>
    <lineage>
        <taxon>Bacteria</taxon>
        <taxon>Pseudomonadati</taxon>
        <taxon>Pseudomonadota</taxon>
        <taxon>Alphaproteobacteria</taxon>
        <taxon>Hyphomicrobiales</taxon>
        <taxon>Methylobacteriaceae</taxon>
        <taxon>Methylobacterium</taxon>
    </lineage>
</organism>
<feature type="region of interest" description="Disordered" evidence="1">
    <location>
        <begin position="132"/>
        <end position="156"/>
    </location>
</feature>
<keyword evidence="2" id="KW-0812">Transmembrane</keyword>
<evidence type="ECO:0000256" key="2">
    <source>
        <dbReference type="SAM" id="Phobius"/>
    </source>
</evidence>
<dbReference type="InterPro" id="IPR002477">
    <property type="entry name" value="Peptidoglycan-bd-like"/>
</dbReference>
<name>A0A679JSP8_9HYPH</name>
<accession>A0A679JSP8</accession>
<feature type="region of interest" description="Disordered" evidence="1">
    <location>
        <begin position="1"/>
        <end position="35"/>
    </location>
</feature>
<protein>
    <recommendedName>
        <fullName evidence="3">Peptidoglycan binding-like domain-containing protein</fullName>
    </recommendedName>
</protein>
<evidence type="ECO:0000259" key="3">
    <source>
        <dbReference type="Pfam" id="PF01471"/>
    </source>
</evidence>
<dbReference type="InterPro" id="IPR036365">
    <property type="entry name" value="PGBD-like_sf"/>
</dbReference>
<sequence length="244" mass="25187">MREPLPKRDQREIVVPTRAAQTAAPRRKPASTPARRPAFGWLRGVASAIGSFGRLCLRRPGEVLGSVVAIGAVAAVAMNALGYQGGRHPAPLFPTLGKGTVAAKSTTGPSPEPVKVAEAPPRRIEAPKVETVPEPKAAPATDAARPVPKPAAAAPSTKRDVIADIIKAGETTASVTPKPDQAVAQAQRALVKLGYGPLVADGVLGPGTRAAIEKFERDRKLPVKGVAAGRTLRELASRAGSTKG</sequence>
<dbReference type="SUPFAM" id="SSF47090">
    <property type="entry name" value="PGBD-like"/>
    <property type="match status" value="1"/>
</dbReference>
<dbReference type="InterPro" id="IPR036366">
    <property type="entry name" value="PGBDSf"/>
</dbReference>
<dbReference type="AlphaFoldDB" id="A0A679JSP8"/>
<keyword evidence="2" id="KW-1133">Transmembrane helix</keyword>
<feature type="compositionally biased region" description="Basic and acidic residues" evidence="1">
    <location>
        <begin position="1"/>
        <end position="12"/>
    </location>
</feature>
<keyword evidence="2" id="KW-0472">Membrane</keyword>
<feature type="compositionally biased region" description="Low complexity" evidence="1">
    <location>
        <begin position="143"/>
        <end position="155"/>
    </location>
</feature>
<gene>
    <name evidence="4" type="ORF">MBLL_02812</name>
</gene>
<feature type="domain" description="Peptidoglycan binding-like" evidence="3">
    <location>
        <begin position="180"/>
        <end position="234"/>
    </location>
</feature>
<reference evidence="4" key="1">
    <citation type="submission" date="2019-12" db="EMBL/GenBank/DDBJ databases">
        <authorList>
            <person name="Cremers G."/>
        </authorList>
    </citation>
    <scope>NUCLEOTIDE SEQUENCE</scope>
    <source>
        <strain evidence="4">Mbul2</strain>
    </source>
</reference>
<dbReference type="Pfam" id="PF01471">
    <property type="entry name" value="PG_binding_1"/>
    <property type="match status" value="1"/>
</dbReference>
<dbReference type="EMBL" id="LR743511">
    <property type="protein sequence ID" value="CAA2143414.1"/>
    <property type="molecule type" value="Genomic_DNA"/>
</dbReference>
<dbReference type="Gene3D" id="1.10.101.10">
    <property type="entry name" value="PGBD-like superfamily/PGBD"/>
    <property type="match status" value="1"/>
</dbReference>
<evidence type="ECO:0000313" key="4">
    <source>
        <dbReference type="EMBL" id="CAA2143414.1"/>
    </source>
</evidence>
<feature type="transmembrane region" description="Helical" evidence="2">
    <location>
        <begin position="63"/>
        <end position="83"/>
    </location>
</feature>